<keyword evidence="2" id="KW-1185">Reference proteome</keyword>
<name>A0A7W5B9S2_9BURK</name>
<sequence>MNTVLVLFFLTIQSSYQRNEESEATEEAFDTIQFIVTDKGAWRVKTFASDQDVHAWAIQEVPDDIIDLAVDSTNEEYGDVIAQAFILETNKGIAGLQRELRQRGLSEHLEIARTGMPYWTPEGSSYSAKSSPNKPLAH</sequence>
<accession>A0A7W5B9S2</accession>
<dbReference type="EMBL" id="JACHXD010000005">
    <property type="protein sequence ID" value="MBB3119043.1"/>
    <property type="molecule type" value="Genomic_DNA"/>
</dbReference>
<organism evidence="1 2">
    <name type="scientific">Pseudoduganella violacea</name>
    <dbReference type="NCBI Taxonomy" id="1715466"/>
    <lineage>
        <taxon>Bacteria</taxon>
        <taxon>Pseudomonadati</taxon>
        <taxon>Pseudomonadota</taxon>
        <taxon>Betaproteobacteria</taxon>
        <taxon>Burkholderiales</taxon>
        <taxon>Oxalobacteraceae</taxon>
        <taxon>Telluria group</taxon>
        <taxon>Pseudoduganella</taxon>
    </lineage>
</organism>
<dbReference type="AlphaFoldDB" id="A0A7W5B9S2"/>
<evidence type="ECO:0000313" key="1">
    <source>
        <dbReference type="EMBL" id="MBB3119043.1"/>
    </source>
</evidence>
<evidence type="ECO:0000313" key="2">
    <source>
        <dbReference type="Proteomes" id="UP000541535"/>
    </source>
</evidence>
<comment type="caution">
    <text evidence="1">The sequence shown here is derived from an EMBL/GenBank/DDBJ whole genome shotgun (WGS) entry which is preliminary data.</text>
</comment>
<reference evidence="1 2" key="1">
    <citation type="submission" date="2020-08" db="EMBL/GenBank/DDBJ databases">
        <title>Genomic Encyclopedia of Type Strains, Phase III (KMG-III): the genomes of soil and plant-associated and newly described type strains.</title>
        <authorList>
            <person name="Whitman W."/>
        </authorList>
    </citation>
    <scope>NUCLEOTIDE SEQUENCE [LARGE SCALE GENOMIC DNA]</scope>
    <source>
        <strain evidence="1 2">CECT 8897</strain>
    </source>
</reference>
<gene>
    <name evidence="1" type="ORF">FHS03_002094</name>
</gene>
<dbReference type="RefSeq" id="WP_183440916.1">
    <property type="nucleotide sequence ID" value="NZ_JACHXD010000005.1"/>
</dbReference>
<protein>
    <submittedName>
        <fullName evidence="1">Uncharacterized protein</fullName>
    </submittedName>
</protein>
<proteinExistence type="predicted"/>
<dbReference type="Proteomes" id="UP000541535">
    <property type="component" value="Unassembled WGS sequence"/>
</dbReference>